<dbReference type="HOGENOM" id="CLU_1243860_0_0_3"/>
<proteinExistence type="predicted"/>
<dbReference type="KEGG" id="glj:GKIL_2672"/>
<evidence type="ECO:0000313" key="2">
    <source>
        <dbReference type="Proteomes" id="UP000017396"/>
    </source>
</evidence>
<dbReference type="OrthoDB" id="1155590at2"/>
<accession>U5QJ81</accession>
<dbReference type="Proteomes" id="UP000017396">
    <property type="component" value="Chromosome"/>
</dbReference>
<reference evidence="1 2" key="1">
    <citation type="journal article" date="2013" name="PLoS ONE">
        <title>Cultivation and Complete Genome Sequencing of Gloeobacter kilaueensis sp. nov., from a Lava Cave in Kilauea Caldera, Hawai'i.</title>
        <authorList>
            <person name="Saw J.H."/>
            <person name="Schatz M."/>
            <person name="Brown M.V."/>
            <person name="Kunkel D.D."/>
            <person name="Foster J.S."/>
            <person name="Shick H."/>
            <person name="Christensen S."/>
            <person name="Hou S."/>
            <person name="Wan X."/>
            <person name="Donachie S.P."/>
        </authorList>
    </citation>
    <scope>NUCLEOTIDE SEQUENCE [LARGE SCALE GENOMIC DNA]</scope>
    <source>
        <strain evidence="2">JS</strain>
    </source>
</reference>
<dbReference type="AlphaFoldDB" id="U5QJ81"/>
<protein>
    <submittedName>
        <fullName evidence="1">Uncharacterized protein</fullName>
    </submittedName>
</protein>
<organism evidence="1 2">
    <name type="scientific">Gloeobacter kilaueensis (strain ATCC BAA-2537 / CCAP 1431/1 / ULC 316 / JS1)</name>
    <dbReference type="NCBI Taxonomy" id="1183438"/>
    <lineage>
        <taxon>Bacteria</taxon>
        <taxon>Bacillati</taxon>
        <taxon>Cyanobacteriota</taxon>
        <taxon>Cyanophyceae</taxon>
        <taxon>Gloeobacterales</taxon>
        <taxon>Gloeobacteraceae</taxon>
        <taxon>Gloeobacter</taxon>
    </lineage>
</organism>
<name>U5QJ81_GLOK1</name>
<dbReference type="EMBL" id="CP003587">
    <property type="protein sequence ID" value="AGY58918.1"/>
    <property type="molecule type" value="Genomic_DNA"/>
</dbReference>
<dbReference type="RefSeq" id="WP_023174122.1">
    <property type="nucleotide sequence ID" value="NC_022600.1"/>
</dbReference>
<gene>
    <name evidence="1" type="ORF">GKIL_2672</name>
</gene>
<dbReference type="STRING" id="1183438.GKIL_2672"/>
<sequence>MGMINRRNILLGSSLLPLAFVPRIVGAEEARINTTYAGKIIYSKQPIDPKSVNPAALATNFTSKDSIYGVAFFDKQIKDMTPPDAYVMYFRAVGNDPALKQQTVRTLVDDGNSFTELLRRQPEWRDATVLYLDVSPDPSDQKIYPLFASYSENFLMSFCHYVAEGAKYKLSLSTTVESLAGAFSGKTNVQAKGPLNIVLSKSDFGYHKRQQQIYYNRYYGDS</sequence>
<evidence type="ECO:0000313" key="1">
    <source>
        <dbReference type="EMBL" id="AGY58918.1"/>
    </source>
</evidence>
<keyword evidence="2" id="KW-1185">Reference proteome</keyword>